<dbReference type="InterPro" id="IPR036291">
    <property type="entry name" value="NAD(P)-bd_dom_sf"/>
</dbReference>
<evidence type="ECO:0000313" key="2">
    <source>
        <dbReference type="EMBL" id="KAF9696697.1"/>
    </source>
</evidence>
<dbReference type="PANTHER" id="PTHR48079">
    <property type="entry name" value="PROTEIN YEEZ"/>
    <property type="match status" value="1"/>
</dbReference>
<protein>
    <recommendedName>
        <fullName evidence="1">NAD-dependent epimerase/dehydratase domain-containing protein</fullName>
    </recommendedName>
</protein>
<dbReference type="OrthoDB" id="10262413at2759"/>
<evidence type="ECO:0000259" key="1">
    <source>
        <dbReference type="Pfam" id="PF01370"/>
    </source>
</evidence>
<dbReference type="SUPFAM" id="SSF51735">
    <property type="entry name" value="NAD(P)-binding Rossmann-fold domains"/>
    <property type="match status" value="1"/>
</dbReference>
<accession>A0A8H7MK55</accession>
<reference evidence="2" key="1">
    <citation type="submission" date="2018-12" db="EMBL/GenBank/DDBJ databases">
        <authorList>
            <person name="Syme R.A."/>
            <person name="Farfan-Caceres L."/>
            <person name="Lichtenzveig J."/>
        </authorList>
    </citation>
    <scope>NUCLEOTIDE SEQUENCE</scope>
    <source>
        <strain evidence="2">Al4</strain>
    </source>
</reference>
<sequence length="373" mass="41449">MSKILLVGATGYVGGTILSQLLTSTESSLKVLTVDVLVRHEHQAKKLHSIYGERIRTVFWAGLADVQFIEHVAAQYEIIVNAGSGFITAGAVAFVDGLARRVEADLPAPWLLHLSGCTNLVDPSKQPFEWNDERDGQAIFDYMKSLDFEQPYSQRTTEIMVLETAAERGVQAVSVQAPCIFGEGTGLFNRQALVIPLILRYVVQHGYGFKLNDQANFDWVHVVDLADYYILLIRAILERPDRGVGYIPSGRKGILFPTVGRALMTEINRQAVNVAFDTGILPREDTTHQREVRLVPLQEIADELTAGRCDIAQRGWGGEKAVRGTIGQKLLGWKPKRLQRAWEQDFCDELIALREGRRGVTMESCIGMSAEAP</sequence>
<dbReference type="PANTHER" id="PTHR48079:SF6">
    <property type="entry name" value="NAD(P)-BINDING DOMAIN-CONTAINING PROTEIN-RELATED"/>
    <property type="match status" value="1"/>
</dbReference>
<dbReference type="GO" id="GO:0004029">
    <property type="term" value="F:aldehyde dehydrogenase (NAD+) activity"/>
    <property type="evidence" value="ECO:0007669"/>
    <property type="project" value="TreeGrafter"/>
</dbReference>
<dbReference type="Pfam" id="PF01370">
    <property type="entry name" value="Epimerase"/>
    <property type="match status" value="1"/>
</dbReference>
<keyword evidence="3" id="KW-1185">Reference proteome</keyword>
<dbReference type="Gene3D" id="3.40.50.720">
    <property type="entry name" value="NAD(P)-binding Rossmann-like Domain"/>
    <property type="match status" value="1"/>
</dbReference>
<dbReference type="EMBL" id="RZGK01000009">
    <property type="protein sequence ID" value="KAF9696697.1"/>
    <property type="molecule type" value="Genomic_DNA"/>
</dbReference>
<dbReference type="Proteomes" id="UP000651452">
    <property type="component" value="Unassembled WGS sequence"/>
</dbReference>
<evidence type="ECO:0000313" key="3">
    <source>
        <dbReference type="Proteomes" id="UP000651452"/>
    </source>
</evidence>
<dbReference type="GO" id="GO:0005737">
    <property type="term" value="C:cytoplasm"/>
    <property type="evidence" value="ECO:0007669"/>
    <property type="project" value="TreeGrafter"/>
</dbReference>
<comment type="caution">
    <text evidence="2">The sequence shown here is derived from an EMBL/GenBank/DDBJ whole genome shotgun (WGS) entry which is preliminary data.</text>
</comment>
<organism evidence="2 3">
    <name type="scientific">Ascochyta lentis</name>
    <dbReference type="NCBI Taxonomy" id="205686"/>
    <lineage>
        <taxon>Eukaryota</taxon>
        <taxon>Fungi</taxon>
        <taxon>Dikarya</taxon>
        <taxon>Ascomycota</taxon>
        <taxon>Pezizomycotina</taxon>
        <taxon>Dothideomycetes</taxon>
        <taxon>Pleosporomycetidae</taxon>
        <taxon>Pleosporales</taxon>
        <taxon>Pleosporineae</taxon>
        <taxon>Didymellaceae</taxon>
        <taxon>Ascochyta</taxon>
    </lineage>
</organism>
<dbReference type="InterPro" id="IPR001509">
    <property type="entry name" value="Epimerase_deHydtase"/>
</dbReference>
<feature type="domain" description="NAD-dependent epimerase/dehydratase" evidence="1">
    <location>
        <begin position="4"/>
        <end position="235"/>
    </location>
</feature>
<gene>
    <name evidence="2" type="ORF">EKO04_005530</name>
</gene>
<name>A0A8H7MK55_9PLEO</name>
<dbReference type="InterPro" id="IPR051783">
    <property type="entry name" value="NAD(P)-dependent_oxidoreduct"/>
</dbReference>
<proteinExistence type="predicted"/>
<reference evidence="2" key="2">
    <citation type="submission" date="2020-09" db="EMBL/GenBank/DDBJ databases">
        <title>Reference genome assembly for Australian Ascochyta lentis isolate Al4.</title>
        <authorList>
            <person name="Lee R.C."/>
            <person name="Farfan-Caceres L.M."/>
            <person name="Debler J.W."/>
            <person name="Williams A.H."/>
            <person name="Henares B.M."/>
        </authorList>
    </citation>
    <scope>NUCLEOTIDE SEQUENCE</scope>
    <source>
        <strain evidence="2">Al4</strain>
    </source>
</reference>
<dbReference type="AlphaFoldDB" id="A0A8H7MK55"/>